<dbReference type="Pfam" id="PF00455">
    <property type="entry name" value="DeoRC"/>
    <property type="match status" value="1"/>
</dbReference>
<dbReference type="SUPFAM" id="SSF46785">
    <property type="entry name" value="Winged helix' DNA-binding domain"/>
    <property type="match status" value="1"/>
</dbReference>
<dbReference type="EMBL" id="JXAK01000050">
    <property type="protein sequence ID" value="KIL38846.1"/>
    <property type="molecule type" value="Genomic_DNA"/>
</dbReference>
<name>A0ABR5ACR3_9BACL</name>
<evidence type="ECO:0000259" key="3">
    <source>
        <dbReference type="PROSITE" id="PS51000"/>
    </source>
</evidence>
<keyword evidence="1" id="KW-0805">Transcription regulation</keyword>
<proteinExistence type="predicted"/>
<dbReference type="InterPro" id="IPR001034">
    <property type="entry name" value="DeoR_HTH"/>
</dbReference>
<dbReference type="PRINTS" id="PR00037">
    <property type="entry name" value="HTHLACR"/>
</dbReference>
<dbReference type="PROSITE" id="PS51000">
    <property type="entry name" value="HTH_DEOR_2"/>
    <property type="match status" value="1"/>
</dbReference>
<dbReference type="SMART" id="SM01134">
    <property type="entry name" value="DeoRC"/>
    <property type="match status" value="1"/>
</dbReference>
<dbReference type="InterPro" id="IPR037171">
    <property type="entry name" value="NagB/RpiA_transferase-like"/>
</dbReference>
<protein>
    <recommendedName>
        <fullName evidence="3">HTH deoR-type domain-containing protein</fullName>
    </recommendedName>
</protein>
<dbReference type="SMART" id="SM00420">
    <property type="entry name" value="HTH_DEOR"/>
    <property type="match status" value="1"/>
</dbReference>
<evidence type="ECO:0000256" key="1">
    <source>
        <dbReference type="ARBA" id="ARBA00023015"/>
    </source>
</evidence>
<dbReference type="Pfam" id="PF08220">
    <property type="entry name" value="HTH_DeoR"/>
    <property type="match status" value="1"/>
</dbReference>
<dbReference type="InterPro" id="IPR036390">
    <property type="entry name" value="WH_DNA-bd_sf"/>
</dbReference>
<feature type="domain" description="HTH deoR-type" evidence="3">
    <location>
        <begin position="2"/>
        <end position="57"/>
    </location>
</feature>
<evidence type="ECO:0000256" key="2">
    <source>
        <dbReference type="ARBA" id="ARBA00023163"/>
    </source>
</evidence>
<reference evidence="4 5" key="1">
    <citation type="submission" date="2014-12" db="EMBL/GenBank/DDBJ databases">
        <title>Draft genome sequence of Paenibacillus kamchatkensis strain B-2647.</title>
        <authorList>
            <person name="Karlyshev A.V."/>
            <person name="Kudryashova E.B."/>
        </authorList>
    </citation>
    <scope>NUCLEOTIDE SEQUENCE [LARGE SCALE GENOMIC DNA]</scope>
    <source>
        <strain evidence="4 5">VKM B-2647</strain>
    </source>
</reference>
<dbReference type="PANTHER" id="PTHR30363">
    <property type="entry name" value="HTH-TYPE TRANSCRIPTIONAL REGULATOR SRLR-RELATED"/>
    <property type="match status" value="1"/>
</dbReference>
<dbReference type="InterPro" id="IPR014036">
    <property type="entry name" value="DeoR-like_C"/>
</dbReference>
<evidence type="ECO:0000313" key="4">
    <source>
        <dbReference type="EMBL" id="KIL38846.1"/>
    </source>
</evidence>
<keyword evidence="2" id="KW-0804">Transcription</keyword>
<organism evidence="4 5">
    <name type="scientific">Gordoniibacillus kamchatkensis</name>
    <dbReference type="NCBI Taxonomy" id="1590651"/>
    <lineage>
        <taxon>Bacteria</taxon>
        <taxon>Bacillati</taxon>
        <taxon>Bacillota</taxon>
        <taxon>Bacilli</taxon>
        <taxon>Bacillales</taxon>
        <taxon>Paenibacillaceae</taxon>
        <taxon>Gordoniibacillus</taxon>
    </lineage>
</organism>
<dbReference type="Gene3D" id="3.40.50.1360">
    <property type="match status" value="1"/>
</dbReference>
<dbReference type="PANTHER" id="PTHR30363:SF44">
    <property type="entry name" value="AGA OPERON TRANSCRIPTIONAL REPRESSOR-RELATED"/>
    <property type="match status" value="1"/>
</dbReference>
<dbReference type="RefSeq" id="WP_041050401.1">
    <property type="nucleotide sequence ID" value="NZ_JXAK01000050.1"/>
</dbReference>
<dbReference type="Gene3D" id="1.10.10.10">
    <property type="entry name" value="Winged helix-like DNA-binding domain superfamily/Winged helix DNA-binding domain"/>
    <property type="match status" value="1"/>
</dbReference>
<accession>A0ABR5ACR3</accession>
<keyword evidence="5" id="KW-1185">Reference proteome</keyword>
<dbReference type="InterPro" id="IPR050313">
    <property type="entry name" value="Carb_Metab_HTH_regulators"/>
</dbReference>
<comment type="caution">
    <text evidence="4">The sequence shown here is derived from an EMBL/GenBank/DDBJ whole genome shotgun (WGS) entry which is preliminary data.</text>
</comment>
<dbReference type="SUPFAM" id="SSF100950">
    <property type="entry name" value="NagB/RpiA/CoA transferase-like"/>
    <property type="match status" value="1"/>
</dbReference>
<evidence type="ECO:0000313" key="5">
    <source>
        <dbReference type="Proteomes" id="UP000031967"/>
    </source>
</evidence>
<gene>
    <name evidence="4" type="ORF">SD70_24020</name>
</gene>
<dbReference type="InterPro" id="IPR036388">
    <property type="entry name" value="WH-like_DNA-bd_sf"/>
</dbReference>
<sequence length="252" mass="28247">MINQRGEEIIKLLSEKSPMSIEELAVQLAVSEVTVRRVLSELEDEGLVIREWGKAALPGLGIEPMYNQRQKVNTELKKQIARHAAKQIRDGEVIALDVGTTNAELAKELMKRTNITIFTSSFQVASILSRSQLNVYMIGGFLRKSEMSMVGSIATEAIMKFNFDRFYLGLAGLSKEEGPTDFNLEDVDVKRAFIRRSKKVTALVDKSKIGHSALVQVCELNEIDEIITNKEIDREAKLNTQEWGYAGKLTLV</sequence>
<dbReference type="Proteomes" id="UP000031967">
    <property type="component" value="Unassembled WGS sequence"/>
</dbReference>